<gene>
    <name evidence="2" type="ORF">SAMN05216499_13454</name>
</gene>
<evidence type="ECO:0000259" key="1">
    <source>
        <dbReference type="Pfam" id="PF10022"/>
    </source>
</evidence>
<dbReference type="STRING" id="310782.SAMN05216499_13454"/>
<dbReference type="EMBL" id="FRBI01000034">
    <property type="protein sequence ID" value="SHN30160.1"/>
    <property type="molecule type" value="Genomic_DNA"/>
</dbReference>
<protein>
    <recommendedName>
        <fullName evidence="1">DUF2264 domain-containing protein</fullName>
    </recommendedName>
</protein>
<evidence type="ECO:0000313" key="2">
    <source>
        <dbReference type="EMBL" id="SHN30160.1"/>
    </source>
</evidence>
<reference evidence="2 3" key="1">
    <citation type="submission" date="2016-11" db="EMBL/GenBank/DDBJ databases">
        <authorList>
            <person name="Jaros S."/>
            <person name="Januszkiewicz K."/>
            <person name="Wedrychowicz H."/>
        </authorList>
    </citation>
    <scope>NUCLEOTIDE SEQUENCE [LARGE SCALE GENOMIC DNA]</scope>
    <source>
        <strain evidence="2 3">CGMCC 4.2025</strain>
    </source>
</reference>
<proteinExistence type="predicted"/>
<dbReference type="Pfam" id="PF10022">
    <property type="entry name" value="DUF2264"/>
    <property type="match status" value="1"/>
</dbReference>
<feature type="domain" description="DUF2264" evidence="1">
    <location>
        <begin position="2"/>
        <end position="113"/>
    </location>
</feature>
<dbReference type="AlphaFoldDB" id="A0A1M7QH32"/>
<keyword evidence="3" id="KW-1185">Reference proteome</keyword>
<organism evidence="2 3">
    <name type="scientific">Actinacidiphila paucisporea</name>
    <dbReference type="NCBI Taxonomy" id="310782"/>
    <lineage>
        <taxon>Bacteria</taxon>
        <taxon>Bacillati</taxon>
        <taxon>Actinomycetota</taxon>
        <taxon>Actinomycetes</taxon>
        <taxon>Kitasatosporales</taxon>
        <taxon>Streptomycetaceae</taxon>
        <taxon>Actinacidiphila</taxon>
    </lineage>
</organism>
<dbReference type="InterPro" id="IPR016624">
    <property type="entry name" value="UCP014753"/>
</dbReference>
<dbReference type="PANTHER" id="PTHR35339">
    <property type="entry name" value="LINALOOL DEHYDRATASE_ISOMERASE DOMAIN-CONTAINING PROTEIN"/>
    <property type="match status" value="1"/>
</dbReference>
<accession>A0A1M7QH32</accession>
<dbReference type="Proteomes" id="UP000184111">
    <property type="component" value="Unassembled WGS sequence"/>
</dbReference>
<name>A0A1M7QH32_9ACTN</name>
<sequence>MRLIGADGSSLMQGRSLTYRYAAAAPLWVAAVTGAGTPAPGLVRRAASGMLRHFTDAGSLEPDGLLRLGWTRPWPQIAQSYSGPGCPYWAAKGMLGLMLPADHPAWRQPEQPLPVEEGDVARVISAPGWLVSARKDHGIALVVNHGTDHAVTGATGGDSPLYARSGYSTATLPALTGPSTTDPLDNSVVVLDPTGRATHRSGFETLFVRELPGGVLAGASRGRVRWIDTSQDDTPDHGSGRTGPVVEGPVVTVASVVHEGLEVRVARLDDIDGRSAAWRGVRLGGWPVADDEAPSAGDRNVAGGTWDTVNAEACTGRLLSRVTGLRGFTGGGTALEQGTGPLARWTAVPWLAADPAPVGEVLAASVFLGSKGGDVRDPDVLVEAIGDGSHRVTVRWTDGRRTDLTLPAPPGR</sequence>
<dbReference type="InterPro" id="IPR049349">
    <property type="entry name" value="DUF2264_N"/>
</dbReference>
<dbReference type="PANTHER" id="PTHR35339:SF4">
    <property type="entry name" value="LINALOOL DEHYDRATASE_ISOMERASE DOMAIN-CONTAINING PROTEIN"/>
    <property type="match status" value="1"/>
</dbReference>
<evidence type="ECO:0000313" key="3">
    <source>
        <dbReference type="Proteomes" id="UP000184111"/>
    </source>
</evidence>